<proteinExistence type="predicted"/>
<gene>
    <name evidence="1" type="ORF">EHS15_08290</name>
</gene>
<sequence>MALIISGSNQNFSASLTVGGKEVKQFSGKWAPGSTGLKTTGFQFDLSQDIDGSSLVKLSSVKDLPANEEYSFSKD</sequence>
<name>A0A4R9M137_9LEPT</name>
<organism evidence="1 2">
    <name type="scientific">Leptospira idonii</name>
    <dbReference type="NCBI Taxonomy" id="1193500"/>
    <lineage>
        <taxon>Bacteria</taxon>
        <taxon>Pseudomonadati</taxon>
        <taxon>Spirochaetota</taxon>
        <taxon>Spirochaetia</taxon>
        <taxon>Leptospirales</taxon>
        <taxon>Leptospiraceae</taxon>
        <taxon>Leptospira</taxon>
    </lineage>
</organism>
<protein>
    <submittedName>
        <fullName evidence="1">Uncharacterized protein</fullName>
    </submittedName>
</protein>
<dbReference type="RefSeq" id="WP_135760077.1">
    <property type="nucleotide sequence ID" value="NZ_RQHW01000028.1"/>
</dbReference>
<dbReference type="AlphaFoldDB" id="A0A4R9M137"/>
<evidence type="ECO:0000313" key="2">
    <source>
        <dbReference type="Proteomes" id="UP000298058"/>
    </source>
</evidence>
<evidence type="ECO:0000313" key="1">
    <source>
        <dbReference type="EMBL" id="TGN19762.1"/>
    </source>
</evidence>
<dbReference type="EMBL" id="RQHW01000028">
    <property type="protein sequence ID" value="TGN19762.1"/>
    <property type="molecule type" value="Genomic_DNA"/>
</dbReference>
<dbReference type="Proteomes" id="UP000298058">
    <property type="component" value="Unassembled WGS sequence"/>
</dbReference>
<keyword evidence="2" id="KW-1185">Reference proteome</keyword>
<reference evidence="1" key="1">
    <citation type="journal article" date="2019" name="PLoS Negl. Trop. Dis.">
        <title>Revisiting the worldwide diversity of Leptospira species in the environment.</title>
        <authorList>
            <person name="Vincent A.T."/>
            <person name="Schiettekatte O."/>
            <person name="Bourhy P."/>
            <person name="Veyrier F.J."/>
            <person name="Picardeau M."/>
        </authorList>
    </citation>
    <scope>NUCLEOTIDE SEQUENCE [LARGE SCALE GENOMIC DNA]</scope>
    <source>
        <strain evidence="1">201300427</strain>
    </source>
</reference>
<comment type="caution">
    <text evidence="1">The sequence shown here is derived from an EMBL/GenBank/DDBJ whole genome shotgun (WGS) entry which is preliminary data.</text>
</comment>
<accession>A0A4R9M137</accession>